<evidence type="ECO:0000256" key="2">
    <source>
        <dbReference type="SAM" id="MobiDB-lite"/>
    </source>
</evidence>
<reference evidence="4 5" key="1">
    <citation type="submission" date="2024-10" db="EMBL/GenBank/DDBJ databases">
        <title>The Natural Products Discovery Center: Release of the First 8490 Sequenced Strains for Exploring Actinobacteria Biosynthetic Diversity.</title>
        <authorList>
            <person name="Kalkreuter E."/>
            <person name="Kautsar S.A."/>
            <person name="Yang D."/>
            <person name="Bader C.D."/>
            <person name="Teijaro C.N."/>
            <person name="Fluegel L."/>
            <person name="Davis C.M."/>
            <person name="Simpson J.R."/>
            <person name="Lauterbach L."/>
            <person name="Steele A.D."/>
            <person name="Gui C."/>
            <person name="Meng S."/>
            <person name="Li G."/>
            <person name="Viehrig K."/>
            <person name="Ye F."/>
            <person name="Su P."/>
            <person name="Kiefer A.F."/>
            <person name="Nichols A."/>
            <person name="Cepeda A.J."/>
            <person name="Yan W."/>
            <person name="Fan B."/>
            <person name="Jiang Y."/>
            <person name="Adhikari A."/>
            <person name="Zheng C.-J."/>
            <person name="Schuster L."/>
            <person name="Cowan T.M."/>
            <person name="Smanski M.J."/>
            <person name="Chevrette M.G."/>
            <person name="De Carvalho L.P.S."/>
            <person name="Shen B."/>
        </authorList>
    </citation>
    <scope>NUCLEOTIDE SEQUENCE [LARGE SCALE GENOMIC DNA]</scope>
    <source>
        <strain evidence="4 5">NPDC017990</strain>
    </source>
</reference>
<protein>
    <submittedName>
        <fullName evidence="4">Universal stress protein</fullName>
    </submittedName>
</protein>
<comment type="caution">
    <text evidence="4">The sequence shown here is derived from an EMBL/GenBank/DDBJ whole genome shotgun (WGS) entry which is preliminary data.</text>
</comment>
<keyword evidence="5" id="KW-1185">Reference proteome</keyword>
<dbReference type="InterPro" id="IPR006015">
    <property type="entry name" value="Universal_stress_UspA"/>
</dbReference>
<dbReference type="EMBL" id="JBIRGQ010000001">
    <property type="protein sequence ID" value="MFH8544269.1"/>
    <property type="molecule type" value="Genomic_DNA"/>
</dbReference>
<dbReference type="InterPro" id="IPR006016">
    <property type="entry name" value="UspA"/>
</dbReference>
<sequence length="377" mass="40269">MTAPVRTAVVVAITDDPSSRRALAWGADEARRRRLPLRLVLAPGLLSGRRTRGPARRGGDRRNRVQRTAAQPVLSAAVAFARHRHPRLEISALIVEDAPVQALREQARTAAAVVLARVRPSGPERWFATASAALQVIAHAPCPVVIAGPREFTGRRPPFFVVGVDVGWDGRRHCSAAVSHAFEQAARHGATLRVLYVWHSPPLGVLDEQAALGECRRLLSDMVAGWRVTHPTVDVRHAVLRGHPAQVLARESAGALALVVGVRGHGRALRPLHGSVVSRALRHARCPVVAVPPSAACGHTHGRPVGSLLPHWAHTTVGRHTGLLARLVRAQLGRAARTGRHRHTVTASARPADVALNPAAEPPSPREGTSPPAGSSR</sequence>
<accession>A0ABW7QJ40</accession>
<feature type="domain" description="UspA" evidence="3">
    <location>
        <begin position="166"/>
        <end position="292"/>
    </location>
</feature>
<evidence type="ECO:0000313" key="4">
    <source>
        <dbReference type="EMBL" id="MFH8544269.1"/>
    </source>
</evidence>
<evidence type="ECO:0000259" key="3">
    <source>
        <dbReference type="Pfam" id="PF00582"/>
    </source>
</evidence>
<dbReference type="PANTHER" id="PTHR46268">
    <property type="entry name" value="STRESS RESPONSE PROTEIN NHAX"/>
    <property type="match status" value="1"/>
</dbReference>
<dbReference type="PRINTS" id="PR01438">
    <property type="entry name" value="UNVRSLSTRESS"/>
</dbReference>
<feature type="region of interest" description="Disordered" evidence="2">
    <location>
        <begin position="335"/>
        <end position="377"/>
    </location>
</feature>
<comment type="similarity">
    <text evidence="1">Belongs to the universal stress protein A family.</text>
</comment>
<dbReference type="PANTHER" id="PTHR46268:SF6">
    <property type="entry name" value="UNIVERSAL STRESS PROTEIN UP12"/>
    <property type="match status" value="1"/>
</dbReference>
<dbReference type="Pfam" id="PF00582">
    <property type="entry name" value="Usp"/>
    <property type="match status" value="2"/>
</dbReference>
<feature type="domain" description="UspA" evidence="3">
    <location>
        <begin position="9"/>
        <end position="146"/>
    </location>
</feature>
<dbReference type="CDD" id="cd00293">
    <property type="entry name" value="USP-like"/>
    <property type="match status" value="1"/>
</dbReference>
<organism evidence="4 5">
    <name type="scientific">Streptomyces longisporoflavus</name>
    <dbReference type="NCBI Taxonomy" id="28044"/>
    <lineage>
        <taxon>Bacteria</taxon>
        <taxon>Bacillati</taxon>
        <taxon>Actinomycetota</taxon>
        <taxon>Actinomycetes</taxon>
        <taxon>Kitasatosporales</taxon>
        <taxon>Streptomycetaceae</taxon>
        <taxon>Streptomyces</taxon>
    </lineage>
</organism>
<dbReference type="InterPro" id="IPR014729">
    <property type="entry name" value="Rossmann-like_a/b/a_fold"/>
</dbReference>
<evidence type="ECO:0000256" key="1">
    <source>
        <dbReference type="ARBA" id="ARBA00008791"/>
    </source>
</evidence>
<dbReference type="RefSeq" id="WP_397707794.1">
    <property type="nucleotide sequence ID" value="NZ_JBIRGN010000001.1"/>
</dbReference>
<evidence type="ECO:0000313" key="5">
    <source>
        <dbReference type="Proteomes" id="UP001610818"/>
    </source>
</evidence>
<dbReference type="Gene3D" id="3.40.50.620">
    <property type="entry name" value="HUPs"/>
    <property type="match status" value="2"/>
</dbReference>
<proteinExistence type="inferred from homology"/>
<feature type="region of interest" description="Disordered" evidence="2">
    <location>
        <begin position="48"/>
        <end position="67"/>
    </location>
</feature>
<gene>
    <name evidence="4" type="ORF">ACH4F9_04560</name>
</gene>
<dbReference type="Proteomes" id="UP001610818">
    <property type="component" value="Unassembled WGS sequence"/>
</dbReference>
<name>A0ABW7QJ40_9ACTN</name>
<dbReference type="SUPFAM" id="SSF52402">
    <property type="entry name" value="Adenine nucleotide alpha hydrolases-like"/>
    <property type="match status" value="2"/>
</dbReference>